<name>A0A1G2CRF9_9BACT</name>
<evidence type="ECO:0000313" key="1">
    <source>
        <dbReference type="EMBL" id="OGZ03792.1"/>
    </source>
</evidence>
<gene>
    <name evidence="1" type="ORF">A2648_02450</name>
</gene>
<reference evidence="1 2" key="1">
    <citation type="journal article" date="2016" name="Nat. Commun.">
        <title>Thousands of microbial genomes shed light on interconnected biogeochemical processes in an aquifer system.</title>
        <authorList>
            <person name="Anantharaman K."/>
            <person name="Brown C.T."/>
            <person name="Hug L.A."/>
            <person name="Sharon I."/>
            <person name="Castelle C.J."/>
            <person name="Probst A.J."/>
            <person name="Thomas B.C."/>
            <person name="Singh A."/>
            <person name="Wilkins M.J."/>
            <person name="Karaoz U."/>
            <person name="Brodie E.L."/>
            <person name="Williams K.H."/>
            <person name="Hubbard S.S."/>
            <person name="Banfield J.F."/>
        </authorList>
    </citation>
    <scope>NUCLEOTIDE SEQUENCE [LARGE SCALE GENOMIC DNA]</scope>
</reference>
<protein>
    <submittedName>
        <fullName evidence="1">Uncharacterized protein</fullName>
    </submittedName>
</protein>
<organism evidence="1 2">
    <name type="scientific">Candidatus Lloydbacteria bacterium RIFCSPHIGHO2_01_FULL_41_20</name>
    <dbReference type="NCBI Taxonomy" id="1798657"/>
    <lineage>
        <taxon>Bacteria</taxon>
        <taxon>Candidatus Lloydiibacteriota</taxon>
    </lineage>
</organism>
<dbReference type="AlphaFoldDB" id="A0A1G2CRF9"/>
<evidence type="ECO:0000313" key="2">
    <source>
        <dbReference type="Proteomes" id="UP000178841"/>
    </source>
</evidence>
<sequence>MGESLAGLALVKQDHEEKLICNRLTGHSRCLTAIDKLKCPGMPVGCCSRQNKNALPGKRQAASIAIQKKKNEVMGGYMFPNVGVAQPT</sequence>
<accession>A0A1G2CRF9</accession>
<proteinExistence type="predicted"/>
<dbReference type="Proteomes" id="UP000178841">
    <property type="component" value="Unassembled WGS sequence"/>
</dbReference>
<dbReference type="EMBL" id="MHLH01000015">
    <property type="protein sequence ID" value="OGZ03792.1"/>
    <property type="molecule type" value="Genomic_DNA"/>
</dbReference>
<comment type="caution">
    <text evidence="1">The sequence shown here is derived from an EMBL/GenBank/DDBJ whole genome shotgun (WGS) entry which is preliminary data.</text>
</comment>